<dbReference type="CDD" id="cd03260">
    <property type="entry name" value="ABC_PstB_phosphate_transporter"/>
    <property type="match status" value="1"/>
</dbReference>
<evidence type="ECO:0000256" key="2">
    <source>
        <dbReference type="ARBA" id="ARBA00022475"/>
    </source>
</evidence>
<dbReference type="InterPro" id="IPR003439">
    <property type="entry name" value="ABC_transporter-like_ATP-bd"/>
</dbReference>
<evidence type="ECO:0000256" key="3">
    <source>
        <dbReference type="ARBA" id="ARBA00022519"/>
    </source>
</evidence>
<dbReference type="InterPro" id="IPR005670">
    <property type="entry name" value="PstB-like"/>
</dbReference>
<dbReference type="NCBIfam" id="TIGR00972">
    <property type="entry name" value="3a0107s01c2"/>
    <property type="match status" value="1"/>
</dbReference>
<dbReference type="InterPro" id="IPR003593">
    <property type="entry name" value="AAA+_ATPase"/>
</dbReference>
<protein>
    <submittedName>
        <fullName evidence="10">Phosphate ABC transporter ATP-binding protein PstB</fullName>
    </submittedName>
</protein>
<accession>A0ABR8UEP0</accession>
<keyword evidence="6 10" id="KW-0067">ATP-binding</keyword>
<keyword evidence="5" id="KW-0547">Nucleotide-binding</keyword>
<evidence type="ECO:0000256" key="8">
    <source>
        <dbReference type="ARBA" id="ARBA00023136"/>
    </source>
</evidence>
<evidence type="ECO:0000256" key="4">
    <source>
        <dbReference type="ARBA" id="ARBA00022592"/>
    </source>
</evidence>
<dbReference type="PANTHER" id="PTHR43423">
    <property type="entry name" value="ABC TRANSPORTER I FAMILY MEMBER 17"/>
    <property type="match status" value="1"/>
</dbReference>
<dbReference type="PANTHER" id="PTHR43423:SF3">
    <property type="entry name" value="PHOSPHATE IMPORT ATP-BINDING PROTEIN PSTB"/>
    <property type="match status" value="1"/>
</dbReference>
<dbReference type="InterPro" id="IPR017871">
    <property type="entry name" value="ABC_transporter-like_CS"/>
</dbReference>
<evidence type="ECO:0000256" key="7">
    <source>
        <dbReference type="ARBA" id="ARBA00022967"/>
    </source>
</evidence>
<dbReference type="GO" id="GO:0005524">
    <property type="term" value="F:ATP binding"/>
    <property type="evidence" value="ECO:0007669"/>
    <property type="project" value="UniProtKB-KW"/>
</dbReference>
<keyword evidence="11" id="KW-1185">Reference proteome</keyword>
<dbReference type="Gene3D" id="3.40.50.300">
    <property type="entry name" value="P-loop containing nucleotide triphosphate hydrolases"/>
    <property type="match status" value="1"/>
</dbReference>
<keyword evidence="7" id="KW-1278">Translocase</keyword>
<keyword evidence="8" id="KW-0472">Membrane</keyword>
<evidence type="ECO:0000256" key="1">
    <source>
        <dbReference type="ARBA" id="ARBA00022448"/>
    </source>
</evidence>
<evidence type="ECO:0000259" key="9">
    <source>
        <dbReference type="PROSITE" id="PS50893"/>
    </source>
</evidence>
<dbReference type="SMART" id="SM00382">
    <property type="entry name" value="AAA"/>
    <property type="match status" value="1"/>
</dbReference>
<proteinExistence type="predicted"/>
<name>A0ABR8UEP0_9GAMM</name>
<dbReference type="Proteomes" id="UP000647183">
    <property type="component" value="Unassembled WGS sequence"/>
</dbReference>
<evidence type="ECO:0000256" key="6">
    <source>
        <dbReference type="ARBA" id="ARBA00022840"/>
    </source>
</evidence>
<dbReference type="SUPFAM" id="SSF52540">
    <property type="entry name" value="P-loop containing nucleoside triphosphate hydrolases"/>
    <property type="match status" value="1"/>
</dbReference>
<dbReference type="Pfam" id="PF00005">
    <property type="entry name" value="ABC_tran"/>
    <property type="match status" value="1"/>
</dbReference>
<evidence type="ECO:0000256" key="5">
    <source>
        <dbReference type="ARBA" id="ARBA00022741"/>
    </source>
</evidence>
<dbReference type="PROSITE" id="PS00211">
    <property type="entry name" value="ABC_TRANSPORTER_1"/>
    <property type="match status" value="1"/>
</dbReference>
<evidence type="ECO:0000313" key="11">
    <source>
        <dbReference type="Proteomes" id="UP000647183"/>
    </source>
</evidence>
<keyword evidence="1" id="KW-0813">Transport</keyword>
<sequence length="291" mass="32207">MTDPTQSWTLPMNDAPAAAATEYGRARLATPTPRRPAGETAPVKLSVRGLDFHYGRFHAIKGVAMQIPEKRVTALIGPSGCGKSTLLRVFNRIYALYPGQVASGSILLDGEDILSPKYPMNRLRSKVGMVFQKPVPFPMTIYENIAYAIRHHEKLSKSEMDARVESALRQGALWDEVKDKLGQSALGLSGGQQQRLCIARAVALKPEVLLLDEPTSALDPISTSRIEQLIEELKVDYTIVIVTHNMQQAARVSDYTAFMYLGDLIEHDTTETIFSNPSKQQTEDYITGRFG</sequence>
<dbReference type="PROSITE" id="PS50893">
    <property type="entry name" value="ABC_TRANSPORTER_2"/>
    <property type="match status" value="1"/>
</dbReference>
<feature type="domain" description="ABC transporter" evidence="9">
    <location>
        <begin position="45"/>
        <end position="286"/>
    </location>
</feature>
<organism evidence="10 11">
    <name type="scientific">Luteimonas colneyensis</name>
    <dbReference type="NCBI Taxonomy" id="2762230"/>
    <lineage>
        <taxon>Bacteria</taxon>
        <taxon>Pseudomonadati</taxon>
        <taxon>Pseudomonadota</taxon>
        <taxon>Gammaproteobacteria</taxon>
        <taxon>Lysobacterales</taxon>
        <taxon>Lysobacteraceae</taxon>
        <taxon>Luteimonas</taxon>
    </lineage>
</organism>
<gene>
    <name evidence="10" type="primary">pstB</name>
    <name evidence="10" type="ORF">H9645_00365</name>
</gene>
<dbReference type="EMBL" id="JACSQJ010000001">
    <property type="protein sequence ID" value="MBD7986481.1"/>
    <property type="molecule type" value="Genomic_DNA"/>
</dbReference>
<dbReference type="InterPro" id="IPR027417">
    <property type="entry name" value="P-loop_NTPase"/>
</dbReference>
<keyword evidence="4" id="KW-0592">Phosphate transport</keyword>
<keyword evidence="3" id="KW-0997">Cell inner membrane</keyword>
<evidence type="ECO:0000313" key="10">
    <source>
        <dbReference type="EMBL" id="MBD7986481.1"/>
    </source>
</evidence>
<keyword evidence="2" id="KW-1003">Cell membrane</keyword>
<comment type="caution">
    <text evidence="10">The sequence shown here is derived from an EMBL/GenBank/DDBJ whole genome shotgun (WGS) entry which is preliminary data.</text>
</comment>
<reference evidence="10 11" key="1">
    <citation type="submission" date="2020-08" db="EMBL/GenBank/DDBJ databases">
        <title>A Genomic Blueprint of the Chicken Gut Microbiome.</title>
        <authorList>
            <person name="Gilroy R."/>
            <person name="Ravi A."/>
            <person name="Getino M."/>
            <person name="Pursley I."/>
            <person name="Horton D.L."/>
            <person name="Alikhan N.-F."/>
            <person name="Baker D."/>
            <person name="Gharbi K."/>
            <person name="Hall N."/>
            <person name="Watson M."/>
            <person name="Adriaenssens E.M."/>
            <person name="Foster-Nyarko E."/>
            <person name="Jarju S."/>
            <person name="Secka A."/>
            <person name="Antonio M."/>
            <person name="Oren A."/>
            <person name="Chaudhuri R."/>
            <person name="La Ragione R.M."/>
            <person name="Hildebrand F."/>
            <person name="Pallen M.J."/>
        </authorList>
    </citation>
    <scope>NUCLEOTIDE SEQUENCE [LARGE SCALE GENOMIC DNA]</scope>
    <source>
        <strain evidence="10 11">Sa2BVA3</strain>
    </source>
</reference>